<evidence type="ECO:0000256" key="4">
    <source>
        <dbReference type="ARBA" id="ARBA00012706"/>
    </source>
</evidence>
<dbReference type="SUPFAM" id="SSF51445">
    <property type="entry name" value="(Trans)glycosidases"/>
    <property type="match status" value="1"/>
</dbReference>
<gene>
    <name evidence="13" type="ORF">EST38_g10791</name>
</gene>
<protein>
    <recommendedName>
        <fullName evidence="4">mannan endo-1,4-beta-mannosidase</fullName>
        <ecNumber evidence="4">3.2.1.78</ecNumber>
    </recommendedName>
</protein>
<evidence type="ECO:0000256" key="8">
    <source>
        <dbReference type="ARBA" id="ARBA00023295"/>
    </source>
</evidence>
<feature type="compositionally biased region" description="Low complexity" evidence="10">
    <location>
        <begin position="494"/>
        <end position="514"/>
    </location>
</feature>
<dbReference type="GO" id="GO:0016985">
    <property type="term" value="F:mannan endo-1,4-beta-mannosidase activity"/>
    <property type="evidence" value="ECO:0007669"/>
    <property type="project" value="UniProtKB-EC"/>
</dbReference>
<comment type="similarity">
    <text evidence="3 9">Belongs to the glycosyl hydrolase 5 (cellulase A) family.</text>
</comment>
<dbReference type="Pfam" id="PF00150">
    <property type="entry name" value="Cellulase"/>
    <property type="match status" value="1"/>
</dbReference>
<comment type="caution">
    <text evidence="13">The sequence shown here is derived from an EMBL/GenBank/DDBJ whole genome shotgun (WGS) entry which is preliminary data.</text>
</comment>
<feature type="chain" id="PRO_5020637597" description="mannan endo-1,4-beta-mannosidase" evidence="11">
    <location>
        <begin position="21"/>
        <end position="546"/>
    </location>
</feature>
<keyword evidence="7 9" id="KW-0378">Hydrolase</keyword>
<dbReference type="Proteomes" id="UP000290288">
    <property type="component" value="Unassembled WGS sequence"/>
</dbReference>
<comment type="catalytic activity">
    <reaction evidence="1">
        <text>Random hydrolysis of (1-&gt;4)-beta-D-mannosidic linkages in mannans, galactomannans and glucomannans.</text>
        <dbReference type="EC" id="3.2.1.78"/>
    </reaction>
</comment>
<feature type="region of interest" description="Disordered" evidence="10">
    <location>
        <begin position="283"/>
        <end position="304"/>
    </location>
</feature>
<keyword evidence="5" id="KW-0964">Secreted</keyword>
<dbReference type="EMBL" id="SDEE01000604">
    <property type="protein sequence ID" value="RXW15064.1"/>
    <property type="molecule type" value="Genomic_DNA"/>
</dbReference>
<dbReference type="InterPro" id="IPR017853">
    <property type="entry name" value="GH"/>
</dbReference>
<dbReference type="OrthoDB" id="406631at2759"/>
<evidence type="ECO:0000256" key="9">
    <source>
        <dbReference type="RuleBase" id="RU361153"/>
    </source>
</evidence>
<evidence type="ECO:0000313" key="13">
    <source>
        <dbReference type="EMBL" id="RXW15064.1"/>
    </source>
</evidence>
<proteinExistence type="inferred from homology"/>
<evidence type="ECO:0000313" key="14">
    <source>
        <dbReference type="Proteomes" id="UP000290288"/>
    </source>
</evidence>
<accession>A0A4Q2D9C7</accession>
<feature type="signal peptide" evidence="11">
    <location>
        <begin position="1"/>
        <end position="20"/>
    </location>
</feature>
<dbReference type="STRING" id="2316362.A0A4Q2D9C7"/>
<dbReference type="PANTHER" id="PTHR31451:SF39">
    <property type="entry name" value="MANNAN ENDO-1,4-BETA-MANNOSIDASE 1"/>
    <property type="match status" value="1"/>
</dbReference>
<keyword evidence="14" id="KW-1185">Reference proteome</keyword>
<dbReference type="PANTHER" id="PTHR31451">
    <property type="match status" value="1"/>
</dbReference>
<evidence type="ECO:0000256" key="6">
    <source>
        <dbReference type="ARBA" id="ARBA00022729"/>
    </source>
</evidence>
<keyword evidence="8 9" id="KW-0326">Glycosidase</keyword>
<evidence type="ECO:0000256" key="5">
    <source>
        <dbReference type="ARBA" id="ARBA00022525"/>
    </source>
</evidence>
<evidence type="ECO:0000256" key="2">
    <source>
        <dbReference type="ARBA" id="ARBA00004613"/>
    </source>
</evidence>
<keyword evidence="6 11" id="KW-0732">Signal</keyword>
<evidence type="ECO:0000259" key="12">
    <source>
        <dbReference type="Pfam" id="PF00150"/>
    </source>
</evidence>
<dbReference type="AlphaFoldDB" id="A0A4Q2D9C7"/>
<name>A0A4Q2D9C7_9AGAR</name>
<dbReference type="GO" id="GO:0046355">
    <property type="term" value="P:mannan catabolic process"/>
    <property type="evidence" value="ECO:0007669"/>
    <property type="project" value="UniProtKB-ARBA"/>
</dbReference>
<evidence type="ECO:0000256" key="10">
    <source>
        <dbReference type="SAM" id="MobiDB-lite"/>
    </source>
</evidence>
<sequence length="546" mass="59214">MYVPALWPAVLGALLAFAHAKPTRTVSLSRRAPESPAFVSVEGSDFVVNGAPLKFVGTNAYWLHTLSETDLDKTLADIAAADIKVVRTWAFNNVREIPNEGTWFQMIKNGNITLNEGPNGLQKLDKLVELAEKHGIYLILSLTNNWNPEGADEGTTTGANNTPLPRNSLSNDYGGMDTYIREFGLDTHDLFYTDNSLVSAFKDYASHIAKRYCKSTSVFSWELANDPRCNSTIPSGSCNPKDITRWHADISETIRSVDTNHLISSGAGGFYCADCPKLFPQLPPAPPPQVSPAPGSTANRRRSTRRFLTKAKVLRDRLEARKKTRNAKRNVSGGGVAIRGRWAATATRRQEDFNDVGPGFDGTYGVDSEDILNSPNMDFGSVQYFPDQNNYAPADPNLSPFENIVQQGNEWIQQHAQTAQDFGKPVTLDAFGLVTQQNAPSFVPFNAASAPFGTDAFVTNEQQTQAYESWIDTGLSGGLSGVVQYQWGQEGLTPSAGTPITTTTGSTGIDTPTGATGVSPNDGYSINGVGRQDVVDVIAEGNQRFG</sequence>
<dbReference type="InterPro" id="IPR045053">
    <property type="entry name" value="MAN-like"/>
</dbReference>
<reference evidence="13 14" key="1">
    <citation type="submission" date="2019-01" db="EMBL/GenBank/DDBJ databases">
        <title>Draft genome sequence of Psathyrella aberdarensis IHI B618.</title>
        <authorList>
            <person name="Buettner E."/>
            <person name="Kellner H."/>
        </authorList>
    </citation>
    <scope>NUCLEOTIDE SEQUENCE [LARGE SCALE GENOMIC DNA]</scope>
    <source>
        <strain evidence="13 14">IHI B618</strain>
    </source>
</reference>
<organism evidence="13 14">
    <name type="scientific">Candolleomyces aberdarensis</name>
    <dbReference type="NCBI Taxonomy" id="2316362"/>
    <lineage>
        <taxon>Eukaryota</taxon>
        <taxon>Fungi</taxon>
        <taxon>Dikarya</taxon>
        <taxon>Basidiomycota</taxon>
        <taxon>Agaricomycotina</taxon>
        <taxon>Agaricomycetes</taxon>
        <taxon>Agaricomycetidae</taxon>
        <taxon>Agaricales</taxon>
        <taxon>Agaricineae</taxon>
        <taxon>Psathyrellaceae</taxon>
        <taxon>Candolleomyces</taxon>
    </lineage>
</organism>
<dbReference type="GO" id="GO:0005576">
    <property type="term" value="C:extracellular region"/>
    <property type="evidence" value="ECO:0007669"/>
    <property type="project" value="UniProtKB-SubCell"/>
</dbReference>
<evidence type="ECO:0000256" key="1">
    <source>
        <dbReference type="ARBA" id="ARBA00001678"/>
    </source>
</evidence>
<evidence type="ECO:0000256" key="11">
    <source>
        <dbReference type="SAM" id="SignalP"/>
    </source>
</evidence>
<feature type="region of interest" description="Disordered" evidence="10">
    <location>
        <begin position="494"/>
        <end position="525"/>
    </location>
</feature>
<evidence type="ECO:0000256" key="3">
    <source>
        <dbReference type="ARBA" id="ARBA00005641"/>
    </source>
</evidence>
<feature type="domain" description="Glycoside hydrolase family 5" evidence="12">
    <location>
        <begin position="78"/>
        <end position="438"/>
    </location>
</feature>
<comment type="subcellular location">
    <subcellularLocation>
        <location evidence="2">Secreted</location>
    </subcellularLocation>
</comment>
<dbReference type="EC" id="3.2.1.78" evidence="4"/>
<dbReference type="InterPro" id="IPR001547">
    <property type="entry name" value="Glyco_hydro_5"/>
</dbReference>
<dbReference type="Gene3D" id="3.20.20.80">
    <property type="entry name" value="Glycosidases"/>
    <property type="match status" value="1"/>
</dbReference>
<evidence type="ECO:0000256" key="7">
    <source>
        <dbReference type="ARBA" id="ARBA00022801"/>
    </source>
</evidence>